<feature type="region of interest" description="Disordered" evidence="7">
    <location>
        <begin position="531"/>
        <end position="565"/>
    </location>
</feature>
<dbReference type="EMBL" id="JAGPNK010000007">
    <property type="protein sequence ID" value="KAH7318149.1"/>
    <property type="molecule type" value="Genomic_DNA"/>
</dbReference>
<dbReference type="SUPFAM" id="SSF81822">
    <property type="entry name" value="RuBisCo LSMT C-terminal, substrate-binding domain"/>
    <property type="match status" value="1"/>
</dbReference>
<organism evidence="9 10">
    <name type="scientific">Stachybotrys elegans</name>
    <dbReference type="NCBI Taxonomy" id="80388"/>
    <lineage>
        <taxon>Eukaryota</taxon>
        <taxon>Fungi</taxon>
        <taxon>Dikarya</taxon>
        <taxon>Ascomycota</taxon>
        <taxon>Pezizomycotina</taxon>
        <taxon>Sordariomycetes</taxon>
        <taxon>Hypocreomycetidae</taxon>
        <taxon>Hypocreales</taxon>
        <taxon>Stachybotryaceae</taxon>
        <taxon>Stachybotrys</taxon>
    </lineage>
</organism>
<feature type="compositionally biased region" description="Basic residues" evidence="7">
    <location>
        <begin position="541"/>
        <end position="551"/>
    </location>
</feature>
<evidence type="ECO:0000256" key="7">
    <source>
        <dbReference type="SAM" id="MobiDB-lite"/>
    </source>
</evidence>
<feature type="region of interest" description="Disordered" evidence="7">
    <location>
        <begin position="1013"/>
        <end position="1035"/>
    </location>
</feature>
<dbReference type="PANTHER" id="PTHR31290">
    <property type="entry name" value="UV-DAMAGE ENDONUCLEASE"/>
    <property type="match status" value="1"/>
</dbReference>
<evidence type="ECO:0000313" key="10">
    <source>
        <dbReference type="Proteomes" id="UP000813444"/>
    </source>
</evidence>
<dbReference type="AlphaFoldDB" id="A0A8K0SQU3"/>
<protein>
    <submittedName>
        <fullName evidence="9">SET domain protein</fullName>
    </submittedName>
</protein>
<dbReference type="NCBIfam" id="TIGR00629">
    <property type="entry name" value="uvde"/>
    <property type="match status" value="1"/>
</dbReference>
<dbReference type="InterPro" id="IPR036237">
    <property type="entry name" value="Xyl_isomerase-like_sf"/>
</dbReference>
<sequence length="1035" mass="116857">MPPKRKRPTPPEASPMPDGPRRSSRYRKDDSEPGVTGRNGGRIAIKDFADGEQHDPSKKQSGIWASREDMKKAMRDLGDLEQRFQNSVRSQRLKVETSDIVSDMERIPNEGLQSNSEWQRRSTINDIIDQKPPSVLERAPFSDTDAERSIGDVAEARVDNEAEATSRGPDRPPAVNSDILPLPWNGRLGYACLNTYLRNANPPVFCSRTCRISSIIEHRHPLKDPSLPEHSTKNRPDKGQPADDARGMKFVQGLGLANARDIPKMLRWNDKYGIKFMRLSSEMFPFASHEEYGYKLAPFASGVLEAAGKIAAELGHRLTTHPGQFTQIASPRKEVVKASFRDLDYHDEMLSLLKLPEQANRDAVMILHMGGTYGDKSATLDRFRENYAKLPQGVKNRLVLENDDVAWSVHDLLPICEELNIPLVLDFHHHNIIFDQSMREGTKDILTLFDRIEQTWKRKRIRQKMHYSEPTAGAVTPRDRRKHSPRVKVLPPCGNDMDLMIEAKDKEQAVFELMRTYKLPGWDLFNDIIPNEREDAPKKPPPAKKTKKPKKGLASAKETSSGLGEIGQAIRGGEGAFMDWFRALPGATFSDAIAIVDLRDRGAGRGIIALQEIEPDTTLFTIPRRSIINAATSELPQKLPKVFEVNDDASENGGAAPLDSWSSLILILIYEYLKGEESQWKPYFDVLPETFHTPMFWSDVELSELQASPARGKIGKQEAEQMFQSTILPIIRANPDMFVSSQRLTDEHLIALSHRMGSTIMAYAFDLENDDDKEDDEEDGWVEDRDGKSMMGMVPMADMLNADAEFNAHVNHEEDYLTVTALRTIKPGQEVLNYYGPHPNSELVRRYGYATENHARYDVVEIPWTVVEGVILNHISASPEVVQKAHQKMDEADELEEVFILEWESGEPNPDGTLPGPPRLTELPQDLSHQLKTFLKQMAKIDPRCLPTKRKREESQMGILRDTLQALELRYSTSAAQDEHYLATIEMPNYMRGALMARLGEKRLLRAAKELLASAERSEEVSDKESSVPKRSKAA</sequence>
<dbReference type="InterPro" id="IPR001214">
    <property type="entry name" value="SET_dom"/>
</dbReference>
<dbReference type="GO" id="GO:0009411">
    <property type="term" value="P:response to UV"/>
    <property type="evidence" value="ECO:0007669"/>
    <property type="project" value="InterPro"/>
</dbReference>
<feature type="region of interest" description="Disordered" evidence="7">
    <location>
        <begin position="221"/>
        <end position="245"/>
    </location>
</feature>
<dbReference type="GO" id="GO:0006289">
    <property type="term" value="P:nucleotide-excision repair"/>
    <property type="evidence" value="ECO:0007669"/>
    <property type="project" value="InterPro"/>
</dbReference>
<evidence type="ECO:0000256" key="1">
    <source>
        <dbReference type="ARBA" id="ARBA00022722"/>
    </source>
</evidence>
<dbReference type="InterPro" id="IPR044430">
    <property type="entry name" value="SETD6_SET"/>
</dbReference>
<keyword evidence="2" id="KW-0255">Endonuclease</keyword>
<proteinExistence type="predicted"/>
<keyword evidence="3" id="KW-0227">DNA damage</keyword>
<dbReference type="GO" id="GO:0005634">
    <property type="term" value="C:nucleus"/>
    <property type="evidence" value="ECO:0007669"/>
    <property type="project" value="TreeGrafter"/>
</dbReference>
<dbReference type="GO" id="GO:0043504">
    <property type="term" value="P:mitochondrial DNA repair"/>
    <property type="evidence" value="ECO:0007669"/>
    <property type="project" value="TreeGrafter"/>
</dbReference>
<dbReference type="Pfam" id="PF03851">
    <property type="entry name" value="UvdE"/>
    <property type="match status" value="1"/>
</dbReference>
<dbReference type="CDD" id="cd19178">
    <property type="entry name" value="SET_SETD6"/>
    <property type="match status" value="1"/>
</dbReference>
<dbReference type="InterPro" id="IPR046341">
    <property type="entry name" value="SET_dom_sf"/>
</dbReference>
<dbReference type="GO" id="GO:0016279">
    <property type="term" value="F:protein-lysine N-methyltransferase activity"/>
    <property type="evidence" value="ECO:0007669"/>
    <property type="project" value="InterPro"/>
</dbReference>
<dbReference type="InterPro" id="IPR004601">
    <property type="entry name" value="UvdE"/>
</dbReference>
<feature type="compositionally biased region" description="Basic and acidic residues" evidence="7">
    <location>
        <begin position="1016"/>
        <end position="1028"/>
    </location>
</feature>
<gene>
    <name evidence="9" type="ORF">B0I35DRAFT_353654</name>
</gene>
<dbReference type="SUPFAM" id="SSF82199">
    <property type="entry name" value="SET domain"/>
    <property type="match status" value="1"/>
</dbReference>
<dbReference type="PROSITE" id="PS50280">
    <property type="entry name" value="SET"/>
    <property type="match status" value="1"/>
</dbReference>
<keyword evidence="4" id="KW-0228">DNA excision</keyword>
<keyword evidence="6" id="KW-0234">DNA repair</keyword>
<evidence type="ECO:0000256" key="5">
    <source>
        <dbReference type="ARBA" id="ARBA00022801"/>
    </source>
</evidence>
<keyword evidence="5" id="KW-0378">Hydrolase</keyword>
<evidence type="ECO:0000256" key="4">
    <source>
        <dbReference type="ARBA" id="ARBA00022769"/>
    </source>
</evidence>
<feature type="region of interest" description="Disordered" evidence="7">
    <location>
        <begin position="152"/>
        <end position="177"/>
    </location>
</feature>
<dbReference type="Proteomes" id="UP000813444">
    <property type="component" value="Unassembled WGS sequence"/>
</dbReference>
<evidence type="ECO:0000313" key="9">
    <source>
        <dbReference type="EMBL" id="KAH7318149.1"/>
    </source>
</evidence>
<dbReference type="OrthoDB" id="541883at2759"/>
<dbReference type="SUPFAM" id="SSF51658">
    <property type="entry name" value="Xylose isomerase-like"/>
    <property type="match status" value="1"/>
</dbReference>
<dbReference type="GO" id="GO:0004519">
    <property type="term" value="F:endonuclease activity"/>
    <property type="evidence" value="ECO:0007669"/>
    <property type="project" value="UniProtKB-KW"/>
</dbReference>
<keyword evidence="1" id="KW-0540">Nuclease</keyword>
<dbReference type="InterPro" id="IPR036464">
    <property type="entry name" value="Rubisco_LSMT_subst-bd_sf"/>
</dbReference>
<dbReference type="GO" id="GO:0016787">
    <property type="term" value="F:hydrolase activity"/>
    <property type="evidence" value="ECO:0007669"/>
    <property type="project" value="UniProtKB-KW"/>
</dbReference>
<keyword evidence="10" id="KW-1185">Reference proteome</keyword>
<dbReference type="Gene3D" id="3.20.20.150">
    <property type="entry name" value="Divalent-metal-dependent TIM barrel enzymes"/>
    <property type="match status" value="1"/>
</dbReference>
<feature type="region of interest" description="Disordered" evidence="7">
    <location>
        <begin position="1"/>
        <end position="68"/>
    </location>
</feature>
<dbReference type="Gene3D" id="3.90.1410.10">
    <property type="entry name" value="set domain protein methyltransferase, domain 1"/>
    <property type="match status" value="1"/>
</dbReference>
<feature type="domain" description="SET" evidence="8">
    <location>
        <begin position="591"/>
        <end position="836"/>
    </location>
</feature>
<evidence type="ECO:0000256" key="3">
    <source>
        <dbReference type="ARBA" id="ARBA00022763"/>
    </source>
</evidence>
<name>A0A8K0SQU3_9HYPO</name>
<evidence type="ECO:0000256" key="6">
    <source>
        <dbReference type="ARBA" id="ARBA00023204"/>
    </source>
</evidence>
<reference evidence="9" key="1">
    <citation type="journal article" date="2021" name="Nat. Commun.">
        <title>Genetic determinants of endophytism in the Arabidopsis root mycobiome.</title>
        <authorList>
            <person name="Mesny F."/>
            <person name="Miyauchi S."/>
            <person name="Thiergart T."/>
            <person name="Pickel B."/>
            <person name="Atanasova L."/>
            <person name="Karlsson M."/>
            <person name="Huettel B."/>
            <person name="Barry K.W."/>
            <person name="Haridas S."/>
            <person name="Chen C."/>
            <person name="Bauer D."/>
            <person name="Andreopoulos W."/>
            <person name="Pangilinan J."/>
            <person name="LaButti K."/>
            <person name="Riley R."/>
            <person name="Lipzen A."/>
            <person name="Clum A."/>
            <person name="Drula E."/>
            <person name="Henrissat B."/>
            <person name="Kohler A."/>
            <person name="Grigoriev I.V."/>
            <person name="Martin F.M."/>
            <person name="Hacquard S."/>
        </authorList>
    </citation>
    <scope>NUCLEOTIDE SEQUENCE</scope>
    <source>
        <strain evidence="9">MPI-CAGE-CH-0235</strain>
    </source>
</reference>
<dbReference type="FunFam" id="3.90.1410.10:FF:000007">
    <property type="entry name" value="Ribosomal lysine N-methyltransferase 4"/>
    <property type="match status" value="1"/>
</dbReference>
<dbReference type="Gene3D" id="3.90.1420.10">
    <property type="entry name" value="Rubisco LSMT, substrate-binding domain"/>
    <property type="match status" value="1"/>
</dbReference>
<evidence type="ECO:0000259" key="8">
    <source>
        <dbReference type="PROSITE" id="PS50280"/>
    </source>
</evidence>
<accession>A0A8K0SQU3</accession>
<evidence type="ECO:0000256" key="2">
    <source>
        <dbReference type="ARBA" id="ARBA00022759"/>
    </source>
</evidence>
<feature type="compositionally biased region" description="Basic and acidic residues" evidence="7">
    <location>
        <begin position="44"/>
        <end position="58"/>
    </location>
</feature>
<dbReference type="PANTHER" id="PTHR31290:SF5">
    <property type="entry name" value="UV-DAMAGE ENDONUCLEASE"/>
    <property type="match status" value="1"/>
</dbReference>
<comment type="caution">
    <text evidence="9">The sequence shown here is derived from an EMBL/GenBank/DDBJ whole genome shotgun (WGS) entry which is preliminary data.</text>
</comment>
<dbReference type="Pfam" id="PF00856">
    <property type="entry name" value="SET"/>
    <property type="match status" value="1"/>
</dbReference>
<dbReference type="GO" id="GO:0005739">
    <property type="term" value="C:mitochondrion"/>
    <property type="evidence" value="ECO:0007669"/>
    <property type="project" value="TreeGrafter"/>
</dbReference>